<dbReference type="Gene3D" id="3.30.2040.10">
    <property type="entry name" value="PSTPO5379-like domain"/>
    <property type="match status" value="1"/>
</dbReference>
<dbReference type="EMBL" id="JMKI01000031">
    <property type="protein sequence ID" value="KEJ92242.1"/>
    <property type="molecule type" value="Genomic_DNA"/>
</dbReference>
<gene>
    <name evidence="3" type="ORF">EH55_04355</name>
</gene>
<organism evidence="3 4">
    <name type="scientific">Synergistes jonesii</name>
    <dbReference type="NCBI Taxonomy" id="2754"/>
    <lineage>
        <taxon>Bacteria</taxon>
        <taxon>Thermotogati</taxon>
        <taxon>Synergistota</taxon>
        <taxon>Synergistia</taxon>
        <taxon>Synergistales</taxon>
        <taxon>Synergistaceae</taxon>
        <taxon>Synergistes</taxon>
    </lineage>
</organism>
<sequence>MTLPFDVTPFYSTQPKEMRRLIRENEWTYPTSGLCHCNVQANMIVLPKEWAYDFLVFAQRNPKPCPILDVTEPGDWEARLIAPGSDVRTDIPKYRVWVDGELTDEPADVKKYWREDLVAFLLGCSFSFEGALLEAGIPIRHIDMNRNVPMYITNIQNRPAGRLSGPMVVSMRPIKYEQIPKAVLATGRFPAVHGAPVQIGEPAAIGIKDVDKPDFGEPVEIREGEAPVFWACGVTPQAVLMKSKPPFAITHAPGHMFIGDPKDVDYAVF</sequence>
<dbReference type="PANTHER" id="PTHR32022">
    <property type="entry name" value="D-GLUTAMATE CYCLASE, MITOCHONDRIAL"/>
    <property type="match status" value="1"/>
</dbReference>
<dbReference type="Gene3D" id="3.40.1640.10">
    <property type="entry name" value="PSTPO5379-like"/>
    <property type="match status" value="1"/>
</dbReference>
<dbReference type="PATRIC" id="fig|2754.20.peg.50"/>
<evidence type="ECO:0008006" key="5">
    <source>
        <dbReference type="Google" id="ProtNLM"/>
    </source>
</evidence>
<dbReference type="NCBIfam" id="NF003969">
    <property type="entry name" value="PRK05463.1"/>
    <property type="match status" value="1"/>
</dbReference>
<keyword evidence="4" id="KW-1185">Reference proteome</keyword>
<reference evidence="3 4" key="1">
    <citation type="submission" date="2014-04" db="EMBL/GenBank/DDBJ databases">
        <title>Draft Genome Sequence of Synergistes jonesii.</title>
        <authorList>
            <person name="Coil D.A."/>
            <person name="Eisen J.A."/>
            <person name="Holland-Moritz H.E."/>
        </authorList>
    </citation>
    <scope>NUCLEOTIDE SEQUENCE [LARGE SCALE GENOMIC DNA]</scope>
    <source>
        <strain evidence="3 4">78-1</strain>
    </source>
</reference>
<dbReference type="HAMAP" id="MF_01830">
    <property type="entry name" value="Hydro_lyase"/>
    <property type="match status" value="1"/>
</dbReference>
<dbReference type="STRING" id="2754.EH55_04355"/>
<accession>A0A073J3D8</accession>
<dbReference type="InterPro" id="IPR009906">
    <property type="entry name" value="D-Glu_cyclase"/>
</dbReference>
<dbReference type="PANTHER" id="PTHR32022:SF10">
    <property type="entry name" value="D-GLUTAMATE CYCLASE, MITOCHONDRIAL"/>
    <property type="match status" value="1"/>
</dbReference>
<evidence type="ECO:0000313" key="4">
    <source>
        <dbReference type="Proteomes" id="UP000027665"/>
    </source>
</evidence>
<dbReference type="Proteomes" id="UP000027665">
    <property type="component" value="Unassembled WGS sequence"/>
</dbReference>
<dbReference type="PIRSF" id="PIRSF029755">
    <property type="entry name" value="UCP029755"/>
    <property type="match status" value="1"/>
</dbReference>
<proteinExistence type="inferred from homology"/>
<name>A0A073J3D8_9BACT</name>
<protein>
    <recommendedName>
        <fullName evidence="5">Hydro-lyase</fullName>
    </recommendedName>
</protein>
<dbReference type="InterPro" id="IPR016938">
    <property type="entry name" value="UPF0317"/>
</dbReference>
<comment type="caution">
    <text evidence="3">The sequence shown here is derived from an EMBL/GenBank/DDBJ whole genome shotgun (WGS) entry which is preliminary data.</text>
</comment>
<dbReference type="AlphaFoldDB" id="A0A073J3D8"/>
<dbReference type="GeneID" id="90983540"/>
<dbReference type="eggNOG" id="COG4336">
    <property type="taxonomic scope" value="Bacteria"/>
</dbReference>
<dbReference type="OrthoDB" id="149585at2"/>
<evidence type="ECO:0000256" key="1">
    <source>
        <dbReference type="ARBA" id="ARBA00007896"/>
    </source>
</evidence>
<dbReference type="RefSeq" id="WP_037975954.1">
    <property type="nucleotide sequence ID" value="NZ_JAXDSK010000042.1"/>
</dbReference>
<evidence type="ECO:0000313" key="3">
    <source>
        <dbReference type="EMBL" id="KEJ92242.1"/>
    </source>
</evidence>
<dbReference type="GO" id="GO:0016829">
    <property type="term" value="F:lyase activity"/>
    <property type="evidence" value="ECO:0007669"/>
    <property type="project" value="UniProtKB-KW"/>
</dbReference>
<dbReference type="SUPFAM" id="SSF160920">
    <property type="entry name" value="PSTPO5379-like"/>
    <property type="match status" value="1"/>
</dbReference>
<evidence type="ECO:0000256" key="2">
    <source>
        <dbReference type="ARBA" id="ARBA00023239"/>
    </source>
</evidence>
<dbReference type="InterPro" id="IPR038021">
    <property type="entry name" value="Putative_hydro-lyase"/>
</dbReference>
<dbReference type="FunFam" id="3.30.2040.10:FF:000001">
    <property type="entry name" value="D-glutamate cyclase, mitochondrial"/>
    <property type="match status" value="1"/>
</dbReference>
<keyword evidence="2" id="KW-0456">Lyase</keyword>
<comment type="similarity">
    <text evidence="1">Belongs to the D-glutamate cyclase family.</text>
</comment>
<dbReference type="Pfam" id="PF07286">
    <property type="entry name" value="D-Glu_cyclase"/>
    <property type="match status" value="1"/>
</dbReference>